<name>A0A7D7Q3S1_KOCVA</name>
<evidence type="ECO:0000313" key="2">
    <source>
        <dbReference type="EMBL" id="QMS57501.1"/>
    </source>
</evidence>
<accession>A0A7D7Q3S1</accession>
<gene>
    <name evidence="2" type="ORF">CIB50_0002247</name>
</gene>
<organism evidence="2 3">
    <name type="scientific">Kocuria varians</name>
    <name type="common">Micrococcus varians</name>
    <dbReference type="NCBI Taxonomy" id="1272"/>
    <lineage>
        <taxon>Bacteria</taxon>
        <taxon>Bacillati</taxon>
        <taxon>Actinomycetota</taxon>
        <taxon>Actinomycetes</taxon>
        <taxon>Micrococcales</taxon>
        <taxon>Micrococcaceae</taxon>
        <taxon>Kocuria</taxon>
    </lineage>
</organism>
<keyword evidence="1" id="KW-1133">Transmembrane helix</keyword>
<keyword evidence="3" id="KW-1185">Reference proteome</keyword>
<protein>
    <submittedName>
        <fullName evidence="2">Uncharacterized protein</fullName>
    </submittedName>
</protein>
<reference evidence="2" key="2">
    <citation type="submission" date="2020-07" db="EMBL/GenBank/DDBJ databases">
        <title>Genome of starter culture bacteria Kocuria salsicia reveals its technological properties and safety for usage in meat industry.</title>
        <authorList>
            <person name="Michael M."/>
            <person name="Konstantin K."/>
            <person name="Evgenii K."/>
            <person name="Galina S."/>
            <person name="Oksana K."/>
            <person name="Andrei L."/>
        </authorList>
    </citation>
    <scope>NUCLEOTIDE SEQUENCE [LARGE SCALE GENOMIC DNA]</scope>
    <source>
        <strain evidence="2">80</strain>
    </source>
</reference>
<dbReference type="EMBL" id="CP059343">
    <property type="protein sequence ID" value="QMS57501.1"/>
    <property type="molecule type" value="Genomic_DNA"/>
</dbReference>
<feature type="transmembrane region" description="Helical" evidence="1">
    <location>
        <begin position="24"/>
        <end position="44"/>
    </location>
</feature>
<evidence type="ECO:0000256" key="1">
    <source>
        <dbReference type="SAM" id="Phobius"/>
    </source>
</evidence>
<keyword evidence="1" id="KW-0812">Transmembrane</keyword>
<sequence length="152" mass="15424">MPWTWTPDPGHAPPGGDDPDRGSAIVEFIGLGLLLLIPVIYLVVTVARVQAGSFAVVAAAEQAGQAISVLEAKDLDRTGIHDVAAVAAQDHGFAPQDLTVTVDCSDGACASPGAVARVHASIRVDLPGMPGFATATVANLSADVSVIAGRYS</sequence>
<dbReference type="AlphaFoldDB" id="A0A7D7Q3S1"/>
<dbReference type="KEGG" id="kvr:CIB50_0002247"/>
<keyword evidence="1" id="KW-0472">Membrane</keyword>
<proteinExistence type="predicted"/>
<evidence type="ECO:0000313" key="3">
    <source>
        <dbReference type="Proteomes" id="UP000216825"/>
    </source>
</evidence>
<reference evidence="2" key="1">
    <citation type="submission" date="2017-08" db="EMBL/GenBank/DDBJ databases">
        <authorList>
            <person name="Minaev M."/>
            <person name="Kurbakov K.A."/>
            <person name="Solodovnikova G.I."/>
            <person name="Kuznetsova O.A."/>
            <person name="Lisitsyn A.B."/>
        </authorList>
    </citation>
    <scope>NUCLEOTIDE SEQUENCE</scope>
    <source>
        <strain evidence="2">80</strain>
    </source>
</reference>
<dbReference type="RefSeq" id="WP_232300340.1">
    <property type="nucleotide sequence ID" value="NZ_CP059343.1"/>
</dbReference>
<dbReference type="Proteomes" id="UP000216825">
    <property type="component" value="Chromosome"/>
</dbReference>